<accession>A0A6H0X5S4</accession>
<organism evidence="1">
    <name type="scientific">Xanthomonas phage PPDBI</name>
    <dbReference type="NCBI Taxonomy" id="2723911"/>
    <lineage>
        <taxon>Viruses</taxon>
        <taxon>Duplodnaviria</taxon>
        <taxon>Heunggongvirae</taxon>
        <taxon>Uroviricota</taxon>
        <taxon>Caudoviricetes</taxon>
    </lineage>
</organism>
<gene>
    <name evidence="1" type="ORF">PPDBI_00057</name>
</gene>
<reference evidence="1" key="1">
    <citation type="submission" date="2020-03" db="EMBL/GenBank/DDBJ databases">
        <authorList>
            <person name="Shneider M.M."/>
            <person name="Evseev P.V."/>
            <person name="Korzhenkov A.A."/>
            <person name="Toschakov S.V."/>
            <person name="Vo T."/>
            <person name="Ignatov A.N."/>
            <person name="Miroshnikov K.A."/>
        </authorList>
    </citation>
    <scope>NUCLEOTIDE SEQUENCE [LARGE SCALE GENOMIC DNA]</scope>
</reference>
<evidence type="ECO:0000313" key="1">
    <source>
        <dbReference type="EMBL" id="QIW89416.1"/>
    </source>
</evidence>
<dbReference type="EMBL" id="MT210154">
    <property type="protein sequence ID" value="QIW89416.1"/>
    <property type="molecule type" value="Genomic_DNA"/>
</dbReference>
<sequence length="113" mass="12548">MEEVDTRHLVVQAAGQCMAPDQYASIEALAENDPSVYDRFLRCIEDRTPLEEVIGALRLLTMGRHMSYPIEFGGYVCRHCGGYTTDPQHFRVGEDAKTDMEKAKAVLAKALGA</sequence>
<proteinExistence type="predicted"/>
<name>A0A6H0X5S4_9CAUD</name>
<protein>
    <submittedName>
        <fullName evidence="1">Uncharacterized protein</fullName>
    </submittedName>
</protein>